<accession>A0AAV2J3B0</accession>
<dbReference type="InterPro" id="IPR000315">
    <property type="entry name" value="Znf_B-box"/>
</dbReference>
<feature type="region of interest" description="Disordered" evidence="5">
    <location>
        <begin position="301"/>
        <end position="329"/>
    </location>
</feature>
<evidence type="ECO:0000256" key="3">
    <source>
        <dbReference type="ARBA" id="ARBA00022833"/>
    </source>
</evidence>
<keyword evidence="9" id="KW-1185">Reference proteome</keyword>
<dbReference type="SUPFAM" id="SSF57845">
    <property type="entry name" value="B-box zinc-binding domain"/>
    <property type="match status" value="1"/>
</dbReference>
<dbReference type="SUPFAM" id="SSF49899">
    <property type="entry name" value="Concanavalin A-like lectins/glucanases"/>
    <property type="match status" value="1"/>
</dbReference>
<dbReference type="PROSITE" id="PS50119">
    <property type="entry name" value="ZF_BBOX"/>
    <property type="match status" value="1"/>
</dbReference>
<evidence type="ECO:0000256" key="4">
    <source>
        <dbReference type="PROSITE-ProRule" id="PRU00024"/>
    </source>
</evidence>
<evidence type="ECO:0000256" key="1">
    <source>
        <dbReference type="ARBA" id="ARBA00022723"/>
    </source>
</evidence>
<dbReference type="PRINTS" id="PR01407">
    <property type="entry name" value="BUTYPHLNCDUF"/>
</dbReference>
<evidence type="ECO:0000313" key="9">
    <source>
        <dbReference type="Proteomes" id="UP001497482"/>
    </source>
</evidence>
<evidence type="ECO:0000259" key="7">
    <source>
        <dbReference type="PROSITE" id="PS50188"/>
    </source>
</evidence>
<sequence>MEKLRTNSLRQKEASLAPPSLPVYVDVLPGGGPQPGCIYPQLPITEAPRMCPQHNQPLELFCHEDRECVCALCRQYGHKGHRVVHPTEERRHRQEELVQMQQEVQHRVQLTEKTLKEIPHVTKQHKALVQALQSESSAVFSELVKAVEGTGARVAEVLGAQEESLSSRVEGTVQRLQQEVARLHWRSEELSRLADMQDHICFLKNFFLLEPLGQAAVEPGLGHQEAAVSAARSTLRELQASVENQCKAALTKIQALAVNDESPTPETSDETATVHNVATSQTGPENTALYEIVLPDPVAPLKPHVEASAPPPPLPPPPPPRPHVSTLGAVGSVNYEPKSREEMLKYRFVPTMDHNTAHRHLQLSDGGRKATLKAENMNYPDCPERFQFWRQVLCSQALGGSPYYWEVEWTGTKVTIAVAFKELERGTSDDGSRLGHNPQSWSLYWSGTGFSFWHNNQEKLLGSPKAKRVGVYLDQHAGVLAFYRISKLKAYLIHRHQQDFTGPLHPGFRAGLGSTISICELD</sequence>
<keyword evidence="2 4" id="KW-0863">Zinc-finger</keyword>
<keyword evidence="1" id="KW-0479">Metal-binding</keyword>
<dbReference type="InterPro" id="IPR058030">
    <property type="entry name" value="TRIM8/14/16/25/29/45/65_CC"/>
</dbReference>
<evidence type="ECO:0000256" key="5">
    <source>
        <dbReference type="SAM" id="MobiDB-lite"/>
    </source>
</evidence>
<dbReference type="GO" id="GO:0005737">
    <property type="term" value="C:cytoplasm"/>
    <property type="evidence" value="ECO:0007669"/>
    <property type="project" value="UniProtKB-ARBA"/>
</dbReference>
<dbReference type="GO" id="GO:0008270">
    <property type="term" value="F:zinc ion binding"/>
    <property type="evidence" value="ECO:0007669"/>
    <property type="project" value="UniProtKB-KW"/>
</dbReference>
<dbReference type="InterPro" id="IPR003877">
    <property type="entry name" value="SPRY_dom"/>
</dbReference>
<protein>
    <submittedName>
        <fullName evidence="8">Uncharacterized protein</fullName>
    </submittedName>
</protein>
<feature type="compositionally biased region" description="Pro residues" evidence="5">
    <location>
        <begin position="309"/>
        <end position="322"/>
    </location>
</feature>
<proteinExistence type="predicted"/>
<dbReference type="Pfam" id="PF25600">
    <property type="entry name" value="TRIM_CC"/>
    <property type="match status" value="1"/>
</dbReference>
<dbReference type="Pfam" id="PF13765">
    <property type="entry name" value="PRY"/>
    <property type="match status" value="1"/>
</dbReference>
<dbReference type="Gene3D" id="3.30.160.60">
    <property type="entry name" value="Classic Zinc Finger"/>
    <property type="match status" value="1"/>
</dbReference>
<keyword evidence="3" id="KW-0862">Zinc</keyword>
<dbReference type="InterPro" id="IPR013320">
    <property type="entry name" value="ConA-like_dom_sf"/>
</dbReference>
<dbReference type="Pfam" id="PF00643">
    <property type="entry name" value="zf-B_box"/>
    <property type="match status" value="1"/>
</dbReference>
<dbReference type="Gene3D" id="2.60.120.920">
    <property type="match status" value="1"/>
</dbReference>
<dbReference type="Pfam" id="PF00622">
    <property type="entry name" value="SPRY"/>
    <property type="match status" value="1"/>
</dbReference>
<dbReference type="PANTHER" id="PTHR25465:SF14">
    <property type="entry name" value="E3 UBIQUITIN-PROTEIN LIGASE TRIM65"/>
    <property type="match status" value="1"/>
</dbReference>
<dbReference type="PROSITE" id="PS50188">
    <property type="entry name" value="B302_SPRY"/>
    <property type="match status" value="1"/>
</dbReference>
<evidence type="ECO:0000259" key="6">
    <source>
        <dbReference type="PROSITE" id="PS50119"/>
    </source>
</evidence>
<feature type="domain" description="B30.2/SPRY" evidence="7">
    <location>
        <begin position="330"/>
        <end position="522"/>
    </location>
</feature>
<evidence type="ECO:0000313" key="8">
    <source>
        <dbReference type="EMBL" id="CAL1571150.1"/>
    </source>
</evidence>
<feature type="domain" description="B box-type" evidence="6">
    <location>
        <begin position="46"/>
        <end position="86"/>
    </location>
</feature>
<dbReference type="InterPro" id="IPR003879">
    <property type="entry name" value="Butyrophylin_SPRY"/>
</dbReference>
<dbReference type="Proteomes" id="UP001497482">
    <property type="component" value="Chromosome 10"/>
</dbReference>
<name>A0AAV2J3B0_KNICA</name>
<dbReference type="PANTHER" id="PTHR25465">
    <property type="entry name" value="B-BOX DOMAIN CONTAINING"/>
    <property type="match status" value="1"/>
</dbReference>
<dbReference type="InterPro" id="IPR006574">
    <property type="entry name" value="PRY"/>
</dbReference>
<dbReference type="SMART" id="SM00589">
    <property type="entry name" value="PRY"/>
    <property type="match status" value="1"/>
</dbReference>
<evidence type="ECO:0000256" key="2">
    <source>
        <dbReference type="ARBA" id="ARBA00022771"/>
    </source>
</evidence>
<dbReference type="InterPro" id="IPR051051">
    <property type="entry name" value="E3_ubiq-ligase_TRIM/RNF"/>
</dbReference>
<dbReference type="InterPro" id="IPR001870">
    <property type="entry name" value="B30.2/SPRY"/>
</dbReference>
<organism evidence="8 9">
    <name type="scientific">Knipowitschia caucasica</name>
    <name type="common">Caucasian dwarf goby</name>
    <name type="synonym">Pomatoschistus caucasicus</name>
    <dbReference type="NCBI Taxonomy" id="637954"/>
    <lineage>
        <taxon>Eukaryota</taxon>
        <taxon>Metazoa</taxon>
        <taxon>Chordata</taxon>
        <taxon>Craniata</taxon>
        <taxon>Vertebrata</taxon>
        <taxon>Euteleostomi</taxon>
        <taxon>Actinopterygii</taxon>
        <taxon>Neopterygii</taxon>
        <taxon>Teleostei</taxon>
        <taxon>Neoteleostei</taxon>
        <taxon>Acanthomorphata</taxon>
        <taxon>Gobiaria</taxon>
        <taxon>Gobiiformes</taxon>
        <taxon>Gobioidei</taxon>
        <taxon>Gobiidae</taxon>
        <taxon>Gobiinae</taxon>
        <taxon>Knipowitschia</taxon>
    </lineage>
</organism>
<dbReference type="EMBL" id="OZ035832">
    <property type="protein sequence ID" value="CAL1571150.1"/>
    <property type="molecule type" value="Genomic_DNA"/>
</dbReference>
<reference evidence="8 9" key="1">
    <citation type="submission" date="2024-04" db="EMBL/GenBank/DDBJ databases">
        <authorList>
            <person name="Waldvogel A.-M."/>
            <person name="Schoenle A."/>
        </authorList>
    </citation>
    <scope>NUCLEOTIDE SEQUENCE [LARGE SCALE GENOMIC DNA]</scope>
</reference>
<dbReference type="InterPro" id="IPR043136">
    <property type="entry name" value="B30.2/SPRY_sf"/>
</dbReference>
<dbReference type="SMART" id="SM00336">
    <property type="entry name" value="BBOX"/>
    <property type="match status" value="1"/>
</dbReference>
<dbReference type="CDD" id="cd16040">
    <property type="entry name" value="SPRY_PRY_SNTX"/>
    <property type="match status" value="1"/>
</dbReference>
<dbReference type="CDD" id="cd19769">
    <property type="entry name" value="Bbox2_TRIM16-like"/>
    <property type="match status" value="1"/>
</dbReference>
<gene>
    <name evidence="8" type="ORF">KC01_LOCUS3304</name>
</gene>
<dbReference type="AlphaFoldDB" id="A0AAV2J3B0"/>
<dbReference type="SMART" id="SM00449">
    <property type="entry name" value="SPRY"/>
    <property type="match status" value="1"/>
</dbReference>